<gene>
    <name evidence="4" type="ORF">GALMADRAFT_718247</name>
</gene>
<keyword evidence="2" id="KW-1133">Transmembrane helix</keyword>
<evidence type="ECO:0000313" key="5">
    <source>
        <dbReference type="Proteomes" id="UP000027222"/>
    </source>
</evidence>
<feature type="signal peptide" evidence="3">
    <location>
        <begin position="1"/>
        <end position="16"/>
    </location>
</feature>
<feature type="transmembrane region" description="Helical" evidence="2">
    <location>
        <begin position="126"/>
        <end position="151"/>
    </location>
</feature>
<reference evidence="5" key="1">
    <citation type="journal article" date="2014" name="Proc. Natl. Acad. Sci. U.S.A.">
        <title>Extensive sampling of basidiomycete genomes demonstrates inadequacy of the white-rot/brown-rot paradigm for wood decay fungi.</title>
        <authorList>
            <person name="Riley R."/>
            <person name="Salamov A.A."/>
            <person name="Brown D.W."/>
            <person name="Nagy L.G."/>
            <person name="Floudas D."/>
            <person name="Held B.W."/>
            <person name="Levasseur A."/>
            <person name="Lombard V."/>
            <person name="Morin E."/>
            <person name="Otillar R."/>
            <person name="Lindquist E.A."/>
            <person name="Sun H."/>
            <person name="LaButti K.M."/>
            <person name="Schmutz J."/>
            <person name="Jabbour D."/>
            <person name="Luo H."/>
            <person name="Baker S.E."/>
            <person name="Pisabarro A.G."/>
            <person name="Walton J.D."/>
            <person name="Blanchette R.A."/>
            <person name="Henrissat B."/>
            <person name="Martin F."/>
            <person name="Cullen D."/>
            <person name="Hibbett D.S."/>
            <person name="Grigoriev I.V."/>
        </authorList>
    </citation>
    <scope>NUCLEOTIDE SEQUENCE [LARGE SCALE GENOMIC DNA]</scope>
    <source>
        <strain evidence="5">CBS 339.88</strain>
    </source>
</reference>
<evidence type="ECO:0000256" key="2">
    <source>
        <dbReference type="SAM" id="Phobius"/>
    </source>
</evidence>
<keyword evidence="2" id="KW-0472">Membrane</keyword>
<evidence type="ECO:0000256" key="1">
    <source>
        <dbReference type="SAM" id="MobiDB-lite"/>
    </source>
</evidence>
<accession>A0A067TZU7</accession>
<feature type="region of interest" description="Disordered" evidence="1">
    <location>
        <begin position="36"/>
        <end position="67"/>
    </location>
</feature>
<keyword evidence="5" id="KW-1185">Reference proteome</keyword>
<keyword evidence="2" id="KW-0812">Transmembrane</keyword>
<feature type="chain" id="PRO_5001647366" evidence="3">
    <location>
        <begin position="17"/>
        <end position="157"/>
    </location>
</feature>
<dbReference type="EMBL" id="KL142368">
    <property type="protein sequence ID" value="KDR84593.1"/>
    <property type="molecule type" value="Genomic_DNA"/>
</dbReference>
<name>A0A067TZU7_GALM3</name>
<proteinExistence type="predicted"/>
<evidence type="ECO:0000256" key="3">
    <source>
        <dbReference type="SAM" id="SignalP"/>
    </source>
</evidence>
<protein>
    <submittedName>
        <fullName evidence="4">Uncharacterized protein</fullName>
    </submittedName>
</protein>
<evidence type="ECO:0000313" key="4">
    <source>
        <dbReference type="EMBL" id="KDR84593.1"/>
    </source>
</evidence>
<dbReference type="AlphaFoldDB" id="A0A067TZU7"/>
<sequence>MEPVLLALALVVGAEADDGLELDEDTDALLSDFYPSRTWPPSTSPQRVRRLQQPGHRPVPGTTSNPHRHHHFNDSVLTICPYPSSMYAYVRLYACHLSFDHWRALRLHLKPHFYPLLALLTMKERFSGSLGLSLVAVVAAAAVVINLPLWFDSGWNF</sequence>
<organism evidence="4 5">
    <name type="scientific">Galerina marginata (strain CBS 339.88)</name>
    <dbReference type="NCBI Taxonomy" id="685588"/>
    <lineage>
        <taxon>Eukaryota</taxon>
        <taxon>Fungi</taxon>
        <taxon>Dikarya</taxon>
        <taxon>Basidiomycota</taxon>
        <taxon>Agaricomycotina</taxon>
        <taxon>Agaricomycetes</taxon>
        <taxon>Agaricomycetidae</taxon>
        <taxon>Agaricales</taxon>
        <taxon>Agaricineae</taxon>
        <taxon>Strophariaceae</taxon>
        <taxon>Galerina</taxon>
    </lineage>
</organism>
<dbReference type="Proteomes" id="UP000027222">
    <property type="component" value="Unassembled WGS sequence"/>
</dbReference>
<dbReference type="HOGENOM" id="CLU_1678006_0_0_1"/>
<keyword evidence="3" id="KW-0732">Signal</keyword>